<sequence length="101" mass="11715">MLLDSTSLYFYYFAILNKSFPTEHLMHHTTCSSEKRKEKLPSCVRLKNELAYHYSTASIIKPQSRSHCVYRAIIRLCKCGCVWQLVNNTGFTGLYQIEVGM</sequence>
<keyword evidence="2" id="KW-1185">Reference proteome</keyword>
<organism evidence="1 2">
    <name type="scientific">Crenichthys baileyi</name>
    <name type="common">White River springfish</name>
    <dbReference type="NCBI Taxonomy" id="28760"/>
    <lineage>
        <taxon>Eukaryota</taxon>
        <taxon>Metazoa</taxon>
        <taxon>Chordata</taxon>
        <taxon>Craniata</taxon>
        <taxon>Vertebrata</taxon>
        <taxon>Euteleostomi</taxon>
        <taxon>Actinopterygii</taxon>
        <taxon>Neopterygii</taxon>
        <taxon>Teleostei</taxon>
        <taxon>Neoteleostei</taxon>
        <taxon>Acanthomorphata</taxon>
        <taxon>Ovalentaria</taxon>
        <taxon>Atherinomorphae</taxon>
        <taxon>Cyprinodontiformes</taxon>
        <taxon>Goodeidae</taxon>
        <taxon>Crenichthys</taxon>
    </lineage>
</organism>
<name>A0AAV9R5T0_9TELE</name>
<protein>
    <submittedName>
        <fullName evidence="1">Uncharacterized protein</fullName>
    </submittedName>
</protein>
<accession>A0AAV9R5T0</accession>
<comment type="caution">
    <text evidence="1">The sequence shown here is derived from an EMBL/GenBank/DDBJ whole genome shotgun (WGS) entry which is preliminary data.</text>
</comment>
<dbReference type="EMBL" id="JAHHUM010002406">
    <property type="protein sequence ID" value="KAK5603759.1"/>
    <property type="molecule type" value="Genomic_DNA"/>
</dbReference>
<dbReference type="Proteomes" id="UP001311232">
    <property type="component" value="Unassembled WGS sequence"/>
</dbReference>
<gene>
    <name evidence="1" type="ORF">CRENBAI_001467</name>
</gene>
<proteinExistence type="predicted"/>
<reference evidence="1 2" key="1">
    <citation type="submission" date="2021-06" db="EMBL/GenBank/DDBJ databases">
        <authorList>
            <person name="Palmer J.M."/>
        </authorList>
    </citation>
    <scope>NUCLEOTIDE SEQUENCE [LARGE SCALE GENOMIC DNA]</scope>
    <source>
        <strain evidence="1 2">MEX-2019</strain>
        <tissue evidence="1">Muscle</tissue>
    </source>
</reference>
<evidence type="ECO:0000313" key="2">
    <source>
        <dbReference type="Proteomes" id="UP001311232"/>
    </source>
</evidence>
<dbReference type="AlphaFoldDB" id="A0AAV9R5T0"/>
<evidence type="ECO:0000313" key="1">
    <source>
        <dbReference type="EMBL" id="KAK5603759.1"/>
    </source>
</evidence>